<proteinExistence type="inferred from homology"/>
<dbReference type="Gene3D" id="3.40.850.10">
    <property type="entry name" value="Kinesin motor domain"/>
    <property type="match status" value="1"/>
</dbReference>
<dbReference type="PROSITE" id="PS50067">
    <property type="entry name" value="KINESIN_MOTOR_2"/>
    <property type="match status" value="1"/>
</dbReference>
<reference evidence="5 6" key="1">
    <citation type="journal article" date="2024" name="BMC Biol.">
        <title>Comparative genomics of Ascetosporea gives new insight into the evolutionary basis for animal parasitism in Rhizaria.</title>
        <authorList>
            <person name="Hiltunen Thoren M."/>
            <person name="Onut-Brannstrom I."/>
            <person name="Alfjorden A."/>
            <person name="Peckova H."/>
            <person name="Swords F."/>
            <person name="Hooper C."/>
            <person name="Holzer A.S."/>
            <person name="Bass D."/>
            <person name="Burki F."/>
        </authorList>
    </citation>
    <scope>NUCLEOTIDE SEQUENCE [LARGE SCALE GENOMIC DNA]</scope>
    <source>
        <strain evidence="5">20-A016</strain>
    </source>
</reference>
<evidence type="ECO:0000259" key="4">
    <source>
        <dbReference type="PROSITE" id="PS50067"/>
    </source>
</evidence>
<sequence>MSNKYSISVAVRVKPFLSGSKETKSTVDIAHKQIVNFDIGDTSRPLGSIGKRRKKNQHYAFDCVFSPEDSTKTVYDKMAKSAVIDALNGYNATIFAYGATGSGKTHTMIGNSRGGPGIIVLAMYDIYTVIEKRFDECAFNV</sequence>
<organism evidence="5 6">
    <name type="scientific">Bonamia ostreae</name>
    <dbReference type="NCBI Taxonomy" id="126728"/>
    <lineage>
        <taxon>Eukaryota</taxon>
        <taxon>Sar</taxon>
        <taxon>Rhizaria</taxon>
        <taxon>Endomyxa</taxon>
        <taxon>Ascetosporea</taxon>
        <taxon>Haplosporida</taxon>
        <taxon>Bonamia</taxon>
    </lineage>
</organism>
<evidence type="ECO:0000256" key="3">
    <source>
        <dbReference type="PROSITE-ProRule" id="PRU00283"/>
    </source>
</evidence>
<gene>
    <name evidence="5" type="ORF">MHBO_003183</name>
</gene>
<dbReference type="SMART" id="SM00129">
    <property type="entry name" value="KISc"/>
    <property type="match status" value="1"/>
</dbReference>
<dbReference type="EMBL" id="JBDODL010001591">
    <property type="protein sequence ID" value="MES1921653.1"/>
    <property type="molecule type" value="Genomic_DNA"/>
</dbReference>
<dbReference type="InterPro" id="IPR027640">
    <property type="entry name" value="Kinesin-like_fam"/>
</dbReference>
<keyword evidence="3" id="KW-0547">Nucleotide-binding</keyword>
<keyword evidence="3" id="KW-0067">ATP-binding</keyword>
<keyword evidence="2 3" id="KW-0505">Motor protein</keyword>
<evidence type="ECO:0000313" key="6">
    <source>
        <dbReference type="Proteomes" id="UP001439008"/>
    </source>
</evidence>
<protein>
    <recommendedName>
        <fullName evidence="4">Kinesin motor domain-containing protein</fullName>
    </recommendedName>
</protein>
<comment type="similarity">
    <text evidence="3">Belongs to the TRAFAC class myosin-kinesin ATPase superfamily. Kinesin family.</text>
</comment>
<evidence type="ECO:0000256" key="2">
    <source>
        <dbReference type="ARBA" id="ARBA00023175"/>
    </source>
</evidence>
<dbReference type="PANTHER" id="PTHR47968">
    <property type="entry name" value="CENTROMERE PROTEIN E"/>
    <property type="match status" value="1"/>
</dbReference>
<dbReference type="Proteomes" id="UP001439008">
    <property type="component" value="Unassembled WGS sequence"/>
</dbReference>
<feature type="domain" description="Kinesin motor" evidence="4">
    <location>
        <begin position="6"/>
        <end position="141"/>
    </location>
</feature>
<dbReference type="InterPro" id="IPR001752">
    <property type="entry name" value="Kinesin_motor_dom"/>
</dbReference>
<dbReference type="PANTHER" id="PTHR47968:SF75">
    <property type="entry name" value="CENTROMERE-ASSOCIATED PROTEIN E"/>
    <property type="match status" value="1"/>
</dbReference>
<keyword evidence="6" id="KW-1185">Reference proteome</keyword>
<evidence type="ECO:0000256" key="1">
    <source>
        <dbReference type="ARBA" id="ARBA00023054"/>
    </source>
</evidence>
<comment type="caution">
    <text evidence="5">The sequence shown here is derived from an EMBL/GenBank/DDBJ whole genome shotgun (WGS) entry which is preliminary data.</text>
</comment>
<feature type="binding site" evidence="3">
    <location>
        <begin position="98"/>
        <end position="105"/>
    </location>
    <ligand>
        <name>ATP</name>
        <dbReference type="ChEBI" id="CHEBI:30616"/>
    </ligand>
</feature>
<name>A0ABV2AQF7_9EUKA</name>
<evidence type="ECO:0000313" key="5">
    <source>
        <dbReference type="EMBL" id="MES1921653.1"/>
    </source>
</evidence>
<accession>A0ABV2AQF7</accession>
<dbReference type="InterPro" id="IPR027417">
    <property type="entry name" value="P-loop_NTPase"/>
</dbReference>
<keyword evidence="1" id="KW-0175">Coiled coil</keyword>
<dbReference type="InterPro" id="IPR036961">
    <property type="entry name" value="Kinesin_motor_dom_sf"/>
</dbReference>
<dbReference type="SUPFAM" id="SSF52540">
    <property type="entry name" value="P-loop containing nucleoside triphosphate hydrolases"/>
    <property type="match status" value="1"/>
</dbReference>
<dbReference type="Pfam" id="PF00225">
    <property type="entry name" value="Kinesin"/>
    <property type="match status" value="1"/>
</dbReference>